<dbReference type="CDD" id="cd07067">
    <property type="entry name" value="HP_PGM_like"/>
    <property type="match status" value="1"/>
</dbReference>
<dbReference type="GO" id="GO:0005737">
    <property type="term" value="C:cytoplasm"/>
    <property type="evidence" value="ECO:0007669"/>
    <property type="project" value="TreeGrafter"/>
</dbReference>
<organism evidence="1 2">
    <name type="scientific">Levilactobacillus spicheri DSM 15429</name>
    <dbReference type="NCBI Taxonomy" id="1423805"/>
    <lineage>
        <taxon>Bacteria</taxon>
        <taxon>Bacillati</taxon>
        <taxon>Bacillota</taxon>
        <taxon>Bacilli</taxon>
        <taxon>Lactobacillales</taxon>
        <taxon>Lactobacillaceae</taxon>
        <taxon>Levilactobacillus</taxon>
    </lineage>
</organism>
<protein>
    <submittedName>
        <fullName evidence="1">Phosphoglycerate mutase</fullName>
    </submittedName>
</protein>
<dbReference type="SMART" id="SM00855">
    <property type="entry name" value="PGAM"/>
    <property type="match status" value="1"/>
</dbReference>
<dbReference type="PANTHER" id="PTHR48100">
    <property type="entry name" value="BROAD-SPECIFICITY PHOSPHATASE YOR283W-RELATED"/>
    <property type="match status" value="1"/>
</dbReference>
<dbReference type="GO" id="GO:0016791">
    <property type="term" value="F:phosphatase activity"/>
    <property type="evidence" value="ECO:0007669"/>
    <property type="project" value="TreeGrafter"/>
</dbReference>
<dbReference type="Pfam" id="PF00300">
    <property type="entry name" value="His_Phos_1"/>
    <property type="match status" value="1"/>
</dbReference>
<dbReference type="Gene3D" id="3.40.50.1240">
    <property type="entry name" value="Phosphoglycerate mutase-like"/>
    <property type="match status" value="1"/>
</dbReference>
<accession>A0A0R1R0X2</accession>
<proteinExistence type="predicted"/>
<dbReference type="Proteomes" id="UP000051835">
    <property type="component" value="Unassembled WGS sequence"/>
</dbReference>
<dbReference type="InterPro" id="IPR013078">
    <property type="entry name" value="His_Pase_superF_clade-1"/>
</dbReference>
<dbReference type="SUPFAM" id="SSF53254">
    <property type="entry name" value="Phosphoglycerate mutase-like"/>
    <property type="match status" value="1"/>
</dbReference>
<reference evidence="1 2" key="1">
    <citation type="journal article" date="2015" name="Genome Announc.">
        <title>Expanding the biotechnology potential of lactobacilli through comparative genomics of 213 strains and associated genera.</title>
        <authorList>
            <person name="Sun Z."/>
            <person name="Harris H.M."/>
            <person name="McCann A."/>
            <person name="Guo C."/>
            <person name="Argimon S."/>
            <person name="Zhang W."/>
            <person name="Yang X."/>
            <person name="Jeffery I.B."/>
            <person name="Cooney J.C."/>
            <person name="Kagawa T.F."/>
            <person name="Liu W."/>
            <person name="Song Y."/>
            <person name="Salvetti E."/>
            <person name="Wrobel A."/>
            <person name="Rasinkangas P."/>
            <person name="Parkhill J."/>
            <person name="Rea M.C."/>
            <person name="O'Sullivan O."/>
            <person name="Ritari J."/>
            <person name="Douillard F.P."/>
            <person name="Paul Ross R."/>
            <person name="Yang R."/>
            <person name="Briner A.E."/>
            <person name="Felis G.E."/>
            <person name="de Vos W.M."/>
            <person name="Barrangou R."/>
            <person name="Klaenhammer T.R."/>
            <person name="Caufield P.W."/>
            <person name="Cui Y."/>
            <person name="Zhang H."/>
            <person name="O'Toole P.W."/>
        </authorList>
    </citation>
    <scope>NUCLEOTIDE SEQUENCE [LARGE SCALE GENOMIC DNA]</scope>
    <source>
        <strain evidence="1 2">DSM 15429</strain>
    </source>
</reference>
<dbReference type="EMBL" id="AZFC01000035">
    <property type="protein sequence ID" value="KRL46952.1"/>
    <property type="molecule type" value="Genomic_DNA"/>
</dbReference>
<evidence type="ECO:0000313" key="2">
    <source>
        <dbReference type="Proteomes" id="UP000051835"/>
    </source>
</evidence>
<dbReference type="InterPro" id="IPR029033">
    <property type="entry name" value="His_PPase_superfam"/>
</dbReference>
<dbReference type="AlphaFoldDB" id="A0A0R1R0X2"/>
<evidence type="ECO:0000313" key="1">
    <source>
        <dbReference type="EMBL" id="KRL46952.1"/>
    </source>
</evidence>
<gene>
    <name evidence="1" type="ORF">FD37_GL000433</name>
</gene>
<dbReference type="PATRIC" id="fig|1423805.4.peg.440"/>
<comment type="caution">
    <text evidence="1">The sequence shown here is derived from an EMBL/GenBank/DDBJ whole genome shotgun (WGS) entry which is preliminary data.</text>
</comment>
<dbReference type="InterPro" id="IPR050275">
    <property type="entry name" value="PGM_Phosphatase"/>
</dbReference>
<dbReference type="PANTHER" id="PTHR48100:SF1">
    <property type="entry name" value="HISTIDINE PHOSPHATASE FAMILY PROTEIN-RELATED"/>
    <property type="match status" value="1"/>
</dbReference>
<sequence length="206" mass="22487">MVMTTIDWIRHGQTHANVAGVIQGQLDTDVATLTATGQQQAQQRYQHLDLTAYDRVIVSPLRRTRQTAAILTAGYAGAVTTDERLMEAAYGQWTGEKTADLLARYPAAFDPVTREVQPAWLPRIGGESYLAVQRRLGQLLAELVVDHPTDHVLLISHGLTIKNAALLMLAAPATLALPEPTNLSLTRTLIDPATGHRYLQCYGAPV</sequence>
<name>A0A0R1R0X2_9LACO</name>